<feature type="binding site" evidence="8">
    <location>
        <position position="108"/>
    </location>
    <ligand>
        <name>Na(+)</name>
        <dbReference type="ChEBI" id="CHEBI:29101"/>
        <note>structural</note>
    </ligand>
</feature>
<evidence type="ECO:0000256" key="1">
    <source>
        <dbReference type="ARBA" id="ARBA00004651"/>
    </source>
</evidence>
<evidence type="ECO:0000256" key="8">
    <source>
        <dbReference type="HAMAP-Rule" id="MF_00454"/>
    </source>
</evidence>
<dbReference type="GO" id="GO:0062054">
    <property type="term" value="F:fluoride channel activity"/>
    <property type="evidence" value="ECO:0007669"/>
    <property type="project" value="UniProtKB-UniRule"/>
</dbReference>
<feature type="transmembrane region" description="Helical" evidence="8">
    <location>
        <begin position="130"/>
        <end position="153"/>
    </location>
</feature>
<feature type="transmembrane region" description="Helical" evidence="8">
    <location>
        <begin position="95"/>
        <end position="118"/>
    </location>
</feature>
<feature type="binding site" evidence="8">
    <location>
        <position position="105"/>
    </location>
    <ligand>
        <name>Na(+)</name>
        <dbReference type="ChEBI" id="CHEBI:29101"/>
        <note>structural</note>
    </ligand>
</feature>
<keyword evidence="3 8" id="KW-0812">Transmembrane</keyword>
<keyword evidence="8" id="KW-0406">Ion transport</keyword>
<dbReference type="RefSeq" id="WP_222606973.1">
    <property type="nucleotide sequence ID" value="NZ_CP081958.1"/>
</dbReference>
<keyword evidence="10" id="KW-1185">Reference proteome</keyword>
<evidence type="ECO:0000256" key="4">
    <source>
        <dbReference type="ARBA" id="ARBA00022989"/>
    </source>
</evidence>
<keyword evidence="4 8" id="KW-1133">Transmembrane helix</keyword>
<evidence type="ECO:0000256" key="3">
    <source>
        <dbReference type="ARBA" id="ARBA00022692"/>
    </source>
</evidence>
<proteinExistence type="inferred from homology"/>
<evidence type="ECO:0000313" key="10">
    <source>
        <dbReference type="Proteomes" id="UP000826254"/>
    </source>
</evidence>
<keyword evidence="8" id="KW-0407">Ion channel</keyword>
<sequence length="154" mass="14830">MSSATAAALGAAFDTTALGGVLQSTALGVALQTAGLSAVPDPALVAVGGAVGAVARYLLGSAVDRESFPLGTLTVNVLGSFLLGLLVFHPVGGDALLLVGTGACGAFTTFSSFSVATVQLWDRGDRGRAVAFVAGNTLIAGGAVGLAAVLVGAV</sequence>
<dbReference type="GO" id="GO:0005886">
    <property type="term" value="C:plasma membrane"/>
    <property type="evidence" value="ECO:0007669"/>
    <property type="project" value="UniProtKB-SubCell"/>
</dbReference>
<dbReference type="GO" id="GO:0140114">
    <property type="term" value="P:cellular detoxification of fluoride"/>
    <property type="evidence" value="ECO:0007669"/>
    <property type="project" value="UniProtKB-UniRule"/>
</dbReference>
<protein>
    <recommendedName>
        <fullName evidence="8">Fluoride-specific ion channel FluC</fullName>
    </recommendedName>
</protein>
<keyword evidence="2 8" id="KW-1003">Cell membrane</keyword>
<evidence type="ECO:0000256" key="7">
    <source>
        <dbReference type="ARBA" id="ARBA00035585"/>
    </source>
</evidence>
<keyword evidence="8" id="KW-0813">Transport</keyword>
<evidence type="ECO:0000256" key="6">
    <source>
        <dbReference type="ARBA" id="ARBA00035120"/>
    </source>
</evidence>
<feature type="transmembrane region" description="Helical" evidence="8">
    <location>
        <begin position="71"/>
        <end position="89"/>
    </location>
</feature>
<keyword evidence="8" id="KW-0479">Metal-binding</keyword>
<evidence type="ECO:0000256" key="2">
    <source>
        <dbReference type="ARBA" id="ARBA00022475"/>
    </source>
</evidence>
<evidence type="ECO:0000313" key="9">
    <source>
        <dbReference type="EMBL" id="QZP37161.1"/>
    </source>
</evidence>
<dbReference type="Proteomes" id="UP000826254">
    <property type="component" value="Chromosome"/>
</dbReference>
<dbReference type="PANTHER" id="PTHR28259:SF1">
    <property type="entry name" value="FLUORIDE EXPORT PROTEIN 1-RELATED"/>
    <property type="match status" value="1"/>
</dbReference>
<comment type="catalytic activity">
    <reaction evidence="7">
        <text>fluoride(in) = fluoride(out)</text>
        <dbReference type="Rhea" id="RHEA:76159"/>
        <dbReference type="ChEBI" id="CHEBI:17051"/>
    </reaction>
    <physiologicalReaction direction="left-to-right" evidence="7">
        <dbReference type="Rhea" id="RHEA:76160"/>
    </physiologicalReaction>
</comment>
<dbReference type="HAMAP" id="MF_00454">
    <property type="entry name" value="FluC"/>
    <property type="match status" value="1"/>
</dbReference>
<accession>A0A8T8WBG7</accession>
<dbReference type="GO" id="GO:0046872">
    <property type="term" value="F:metal ion binding"/>
    <property type="evidence" value="ECO:0007669"/>
    <property type="project" value="UniProtKB-KW"/>
</dbReference>
<evidence type="ECO:0000256" key="5">
    <source>
        <dbReference type="ARBA" id="ARBA00023136"/>
    </source>
</evidence>
<feature type="transmembrane region" description="Helical" evidence="8">
    <location>
        <begin position="43"/>
        <end position="59"/>
    </location>
</feature>
<dbReference type="GeneID" id="67179041"/>
<reference evidence="9 10" key="1">
    <citation type="journal article" date="2021" name="Int. J. Syst. Evol. Microbiol.">
        <title>Halobaculum halophilum sp. nov. and Halobaculum salinum sp. nov., isolated from salt lake and saline soil.</title>
        <authorList>
            <person name="Cui H.L."/>
            <person name="Shi X.W."/>
            <person name="Yin X.M."/>
            <person name="Yang X.Y."/>
            <person name="Hou J."/>
            <person name="Zhu L."/>
        </authorList>
    </citation>
    <scope>NUCLEOTIDE SEQUENCE [LARGE SCALE GENOMIC DNA]</scope>
    <source>
        <strain evidence="9 10">NBRC 109044</strain>
    </source>
</reference>
<comment type="similarity">
    <text evidence="6 8">Belongs to the fluoride channel Fluc/FEX (TC 1.A.43) family.</text>
</comment>
<organism evidence="9 10">
    <name type="scientific">Halobaculum magnesiiphilum</name>
    <dbReference type="NCBI Taxonomy" id="1017351"/>
    <lineage>
        <taxon>Archaea</taxon>
        <taxon>Methanobacteriati</taxon>
        <taxon>Methanobacteriota</taxon>
        <taxon>Stenosarchaea group</taxon>
        <taxon>Halobacteria</taxon>
        <taxon>Halobacteriales</taxon>
        <taxon>Haloferacaceae</taxon>
        <taxon>Halobaculum</taxon>
    </lineage>
</organism>
<gene>
    <name evidence="8 9" type="primary">crcB</name>
    <name evidence="8" type="synonym">fluC</name>
    <name evidence="9" type="ORF">K6T50_12825</name>
</gene>
<dbReference type="KEGG" id="hmp:K6T50_12825"/>
<dbReference type="EMBL" id="CP081958">
    <property type="protein sequence ID" value="QZP37161.1"/>
    <property type="molecule type" value="Genomic_DNA"/>
</dbReference>
<comment type="subcellular location">
    <subcellularLocation>
        <location evidence="1 8">Cell membrane</location>
        <topology evidence="1 8">Multi-pass membrane protein</topology>
    </subcellularLocation>
</comment>
<dbReference type="NCBIfam" id="TIGR00494">
    <property type="entry name" value="crcB"/>
    <property type="match status" value="1"/>
</dbReference>
<dbReference type="AlphaFoldDB" id="A0A8T8WBG7"/>
<keyword evidence="5 8" id="KW-0472">Membrane</keyword>
<name>A0A8T8WBG7_9EURY</name>
<comment type="activity regulation">
    <text evidence="8">Na(+) is not transported, but it plays an essential structural role and its presence is essential for fluoride channel function.</text>
</comment>
<dbReference type="PANTHER" id="PTHR28259">
    <property type="entry name" value="FLUORIDE EXPORT PROTEIN 1-RELATED"/>
    <property type="match status" value="1"/>
</dbReference>
<comment type="function">
    <text evidence="8">Fluoride-specific ion channel. Important for reducing fluoride concentration in the cell, thus reducing its toxicity.</text>
</comment>
<dbReference type="Pfam" id="PF02537">
    <property type="entry name" value="CRCB"/>
    <property type="match status" value="1"/>
</dbReference>
<dbReference type="InterPro" id="IPR003691">
    <property type="entry name" value="FluC"/>
</dbReference>
<keyword evidence="8" id="KW-0915">Sodium</keyword>